<keyword evidence="5 8" id="KW-0028">Amino-acid biosynthesis</keyword>
<dbReference type="NCBIfam" id="NF008864">
    <property type="entry name" value="PRK11895.1"/>
    <property type="match status" value="1"/>
</dbReference>
<comment type="pathway">
    <text evidence="1 8">Amino-acid biosynthesis; L-isoleucine biosynthesis; L-isoleucine from 2-oxobutanoate: step 1/4.</text>
</comment>
<dbReference type="SUPFAM" id="SSF55021">
    <property type="entry name" value="ACT-like"/>
    <property type="match status" value="2"/>
</dbReference>
<dbReference type="RefSeq" id="WP_259546385.1">
    <property type="nucleotide sequence ID" value="NZ_BAABHW010000001.1"/>
</dbReference>
<sequence length="186" mass="20422">MSPLNIEKGSTSHSAYDLRSHMSDEVETHTLAVLVQNEAGVLARVIGLFSGRGYNIESLTVAEVDREGHRSRITIVTSGTPQVIQQIRMQLERMVPVHEVSDLTVEGAFVSRELALIKVVSKGEHRVEALRIAEIFRANVVDSTLESFVFEITGTPEKVDAFCELMRPLGDVRLARTGVAAIARGL</sequence>
<dbReference type="PROSITE" id="PS51671">
    <property type="entry name" value="ACT"/>
    <property type="match status" value="1"/>
</dbReference>
<dbReference type="CDD" id="cd04878">
    <property type="entry name" value="ACT_AHAS"/>
    <property type="match status" value="1"/>
</dbReference>
<dbReference type="PANTHER" id="PTHR30239:SF0">
    <property type="entry name" value="ACETOLACTATE SYNTHASE SMALL SUBUNIT 1, CHLOROPLASTIC"/>
    <property type="match status" value="1"/>
</dbReference>
<dbReference type="NCBIfam" id="TIGR00119">
    <property type="entry name" value="acolac_sm"/>
    <property type="match status" value="1"/>
</dbReference>
<comment type="caution">
    <text evidence="10">The sequence shown here is derived from an EMBL/GenBank/DDBJ whole genome shotgun (WGS) entry which is preliminary data.</text>
</comment>
<dbReference type="InterPro" id="IPR002912">
    <property type="entry name" value="ACT_dom"/>
</dbReference>
<keyword evidence="6 8" id="KW-0100">Branched-chain amino acid biosynthesis</keyword>
<dbReference type="Gene3D" id="3.30.70.1150">
    <property type="entry name" value="ACT-like. Chain A, domain 2"/>
    <property type="match status" value="1"/>
</dbReference>
<organism evidence="10 11">
    <name type="scientific">[Roseibacterium] beibuensis</name>
    <dbReference type="NCBI Taxonomy" id="1193142"/>
    <lineage>
        <taxon>Bacteria</taxon>
        <taxon>Pseudomonadati</taxon>
        <taxon>Pseudomonadota</taxon>
        <taxon>Alphaproteobacteria</taxon>
        <taxon>Rhodobacterales</taxon>
        <taxon>Roseobacteraceae</taxon>
        <taxon>Roseicyclus</taxon>
    </lineage>
</organism>
<dbReference type="InterPro" id="IPR039557">
    <property type="entry name" value="AHAS_ACT"/>
</dbReference>
<dbReference type="InterPro" id="IPR027271">
    <property type="entry name" value="Acetolactate_synth/TF_NikR_C"/>
</dbReference>
<comment type="subunit">
    <text evidence="4 8">Dimer of large and small chains.</text>
</comment>
<comment type="catalytic activity">
    <reaction evidence="7 8">
        <text>2 pyruvate + H(+) = (2S)-2-acetolactate + CO2</text>
        <dbReference type="Rhea" id="RHEA:25249"/>
        <dbReference type="ChEBI" id="CHEBI:15361"/>
        <dbReference type="ChEBI" id="CHEBI:15378"/>
        <dbReference type="ChEBI" id="CHEBI:16526"/>
        <dbReference type="ChEBI" id="CHEBI:58476"/>
        <dbReference type="EC" id="2.2.1.6"/>
    </reaction>
</comment>
<gene>
    <name evidence="10" type="primary">ilvN</name>
    <name evidence="10" type="ORF">GCM10023209_09470</name>
</gene>
<dbReference type="EMBL" id="BAABHW010000001">
    <property type="protein sequence ID" value="GAA5068628.1"/>
    <property type="molecule type" value="Genomic_DNA"/>
</dbReference>
<proteinExistence type="inferred from homology"/>
<comment type="function">
    <text evidence="8">Catalyzes the conversion of 2 pyruvate molecules into acetolactate in the first common step of the biosynthetic pathway of the branched-amino acids such as leucine, isoleucine, and valine.</text>
</comment>
<evidence type="ECO:0000256" key="8">
    <source>
        <dbReference type="RuleBase" id="RU368092"/>
    </source>
</evidence>
<name>A0ABP9L4T6_9RHOB</name>
<evidence type="ECO:0000256" key="5">
    <source>
        <dbReference type="ARBA" id="ARBA00022605"/>
    </source>
</evidence>
<evidence type="ECO:0000256" key="6">
    <source>
        <dbReference type="ARBA" id="ARBA00023304"/>
    </source>
</evidence>
<dbReference type="InterPro" id="IPR004789">
    <property type="entry name" value="Acetalactate_synth_ssu"/>
</dbReference>
<dbReference type="Proteomes" id="UP001499910">
    <property type="component" value="Unassembled WGS sequence"/>
</dbReference>
<evidence type="ECO:0000259" key="9">
    <source>
        <dbReference type="PROSITE" id="PS51671"/>
    </source>
</evidence>
<evidence type="ECO:0000256" key="7">
    <source>
        <dbReference type="ARBA" id="ARBA00048670"/>
    </source>
</evidence>
<dbReference type="Pfam" id="PF22629">
    <property type="entry name" value="ACT_AHAS_ss"/>
    <property type="match status" value="1"/>
</dbReference>
<dbReference type="InterPro" id="IPR019455">
    <property type="entry name" value="Acetolactate_synth_ssu_C"/>
</dbReference>
<evidence type="ECO:0000313" key="11">
    <source>
        <dbReference type="Proteomes" id="UP001499910"/>
    </source>
</evidence>
<evidence type="ECO:0000256" key="3">
    <source>
        <dbReference type="ARBA" id="ARBA00006341"/>
    </source>
</evidence>
<evidence type="ECO:0000256" key="2">
    <source>
        <dbReference type="ARBA" id="ARBA00005025"/>
    </source>
</evidence>
<keyword evidence="8" id="KW-0808">Transferase</keyword>
<accession>A0ABP9L4T6</accession>
<evidence type="ECO:0000256" key="4">
    <source>
        <dbReference type="ARBA" id="ARBA00011744"/>
    </source>
</evidence>
<reference evidence="11" key="1">
    <citation type="journal article" date="2019" name="Int. J. Syst. Evol. Microbiol.">
        <title>The Global Catalogue of Microorganisms (GCM) 10K type strain sequencing project: providing services to taxonomists for standard genome sequencing and annotation.</title>
        <authorList>
            <consortium name="The Broad Institute Genomics Platform"/>
            <consortium name="The Broad Institute Genome Sequencing Center for Infectious Disease"/>
            <person name="Wu L."/>
            <person name="Ma J."/>
        </authorList>
    </citation>
    <scope>NUCLEOTIDE SEQUENCE [LARGE SCALE GENOMIC DNA]</scope>
    <source>
        <strain evidence="11">JCM 18015</strain>
    </source>
</reference>
<dbReference type="InterPro" id="IPR054480">
    <property type="entry name" value="AHAS_small-like_ACT"/>
</dbReference>
<dbReference type="EC" id="2.2.1.6" evidence="8"/>
<protein>
    <recommendedName>
        <fullName evidence="8">Acetolactate synthase small subunit</fullName>
        <shortName evidence="8">AHAS</shortName>
        <shortName evidence="8">ALS</shortName>
        <ecNumber evidence="8">2.2.1.6</ecNumber>
    </recommendedName>
    <alternativeName>
        <fullName evidence="8">Acetohydroxy-acid synthase small subunit</fullName>
    </alternativeName>
</protein>
<dbReference type="Gene3D" id="3.30.70.260">
    <property type="match status" value="1"/>
</dbReference>
<keyword evidence="11" id="KW-1185">Reference proteome</keyword>
<feature type="domain" description="ACT" evidence="9">
    <location>
        <begin position="30"/>
        <end position="105"/>
    </location>
</feature>
<evidence type="ECO:0000313" key="10">
    <source>
        <dbReference type="EMBL" id="GAA5068628.1"/>
    </source>
</evidence>
<comment type="pathway">
    <text evidence="2 8">Amino-acid biosynthesis; L-valine biosynthesis; L-valine from pyruvate: step 1/4.</text>
</comment>
<comment type="similarity">
    <text evidence="3 8">Belongs to the acetolactate synthase small subunit family.</text>
</comment>
<dbReference type="PANTHER" id="PTHR30239">
    <property type="entry name" value="ACETOLACTATE SYNTHASE SMALL SUBUNIT"/>
    <property type="match status" value="1"/>
</dbReference>
<dbReference type="Pfam" id="PF10369">
    <property type="entry name" value="ALS_ss_C"/>
    <property type="match status" value="1"/>
</dbReference>
<dbReference type="InterPro" id="IPR045865">
    <property type="entry name" value="ACT-like_dom_sf"/>
</dbReference>
<evidence type="ECO:0000256" key="1">
    <source>
        <dbReference type="ARBA" id="ARBA00004974"/>
    </source>
</evidence>